<organism evidence="9 10">
    <name type="scientific">Aspergillus indologenus CBS 114.80</name>
    <dbReference type="NCBI Taxonomy" id="1450541"/>
    <lineage>
        <taxon>Eukaryota</taxon>
        <taxon>Fungi</taxon>
        <taxon>Dikarya</taxon>
        <taxon>Ascomycota</taxon>
        <taxon>Pezizomycotina</taxon>
        <taxon>Eurotiomycetes</taxon>
        <taxon>Eurotiomycetidae</taxon>
        <taxon>Eurotiales</taxon>
        <taxon>Aspergillaceae</taxon>
        <taxon>Aspergillus</taxon>
        <taxon>Aspergillus subgen. Circumdati</taxon>
    </lineage>
</organism>
<proteinExistence type="inferred from homology"/>
<evidence type="ECO:0000256" key="2">
    <source>
        <dbReference type="ARBA" id="ARBA00004286"/>
    </source>
</evidence>
<protein>
    <recommendedName>
        <fullName evidence="11">Histone H4</fullName>
    </recommendedName>
</protein>
<dbReference type="GO" id="GO:0030527">
    <property type="term" value="F:structural constituent of chromatin"/>
    <property type="evidence" value="ECO:0007669"/>
    <property type="project" value="InterPro"/>
</dbReference>
<evidence type="ECO:0000256" key="4">
    <source>
        <dbReference type="ARBA" id="ARBA00022454"/>
    </source>
</evidence>
<dbReference type="GO" id="GO:0000786">
    <property type="term" value="C:nucleosome"/>
    <property type="evidence" value="ECO:0007669"/>
    <property type="project" value="UniProtKB-KW"/>
</dbReference>
<dbReference type="CDD" id="cd22912">
    <property type="entry name" value="HFD_H4"/>
    <property type="match status" value="1"/>
</dbReference>
<keyword evidence="7" id="KW-0544">Nucleosome core</keyword>
<keyword evidence="10" id="KW-1185">Reference proteome</keyword>
<evidence type="ECO:0000313" key="10">
    <source>
        <dbReference type="Proteomes" id="UP000248817"/>
    </source>
</evidence>
<evidence type="ECO:0000313" key="9">
    <source>
        <dbReference type="EMBL" id="PYI26349.1"/>
    </source>
</evidence>
<evidence type="ECO:0000256" key="8">
    <source>
        <dbReference type="SAM" id="MobiDB-lite"/>
    </source>
</evidence>
<accession>A0A2V5HPL9</accession>
<keyword evidence="6" id="KW-0539">Nucleus</keyword>
<evidence type="ECO:0000256" key="7">
    <source>
        <dbReference type="ARBA" id="ARBA00023269"/>
    </source>
</evidence>
<feature type="region of interest" description="Disordered" evidence="8">
    <location>
        <begin position="77"/>
        <end position="134"/>
    </location>
</feature>
<evidence type="ECO:0000256" key="6">
    <source>
        <dbReference type="ARBA" id="ARBA00023242"/>
    </source>
</evidence>
<evidence type="ECO:0000256" key="5">
    <source>
        <dbReference type="ARBA" id="ARBA00023125"/>
    </source>
</evidence>
<evidence type="ECO:0008006" key="11">
    <source>
        <dbReference type="Google" id="ProtNLM"/>
    </source>
</evidence>
<dbReference type="AlphaFoldDB" id="A0A2V5HPL9"/>
<feature type="compositionally biased region" description="Basic and acidic residues" evidence="8">
    <location>
        <begin position="82"/>
        <end position="94"/>
    </location>
</feature>
<comment type="similarity">
    <text evidence="3">Belongs to the histone H4 family.</text>
</comment>
<dbReference type="InterPro" id="IPR009072">
    <property type="entry name" value="Histone-fold"/>
</dbReference>
<dbReference type="SUPFAM" id="SSF47113">
    <property type="entry name" value="Histone-fold"/>
    <property type="match status" value="1"/>
</dbReference>
<dbReference type="GO" id="GO:0005634">
    <property type="term" value="C:nucleus"/>
    <property type="evidence" value="ECO:0007669"/>
    <property type="project" value="UniProtKB-SubCell"/>
</dbReference>
<sequence>MDVNRLAESKHRAFMPRRRFRKLARDNIQGVTRPAIRRLARRGGVYRISNEIYEEARRALKDRLTEIIRRIVHVMDSGTTPGHERKVVTTRDVRPSPLSNALASPLQQDTATCPTVSSTTGNPTNPTRQRTRDK</sequence>
<keyword evidence="5" id="KW-0238">DNA-binding</keyword>
<evidence type="ECO:0000256" key="3">
    <source>
        <dbReference type="ARBA" id="ARBA00006564"/>
    </source>
</evidence>
<dbReference type="GO" id="GO:0003677">
    <property type="term" value="F:DNA binding"/>
    <property type="evidence" value="ECO:0007669"/>
    <property type="project" value="UniProtKB-KW"/>
</dbReference>
<dbReference type="PANTHER" id="PTHR10484">
    <property type="entry name" value="HISTONE H4"/>
    <property type="match status" value="1"/>
</dbReference>
<name>A0A2V5HPL9_9EURO</name>
<keyword evidence="4" id="KW-0158">Chromosome</keyword>
<feature type="compositionally biased region" description="Polar residues" evidence="8">
    <location>
        <begin position="97"/>
        <end position="128"/>
    </location>
</feature>
<dbReference type="PRINTS" id="PR00623">
    <property type="entry name" value="HISTONEH4"/>
</dbReference>
<dbReference type="Gene3D" id="1.10.20.10">
    <property type="entry name" value="Histone, subunit A"/>
    <property type="match status" value="1"/>
</dbReference>
<evidence type="ECO:0000256" key="1">
    <source>
        <dbReference type="ARBA" id="ARBA00004123"/>
    </source>
</evidence>
<dbReference type="EMBL" id="KZ825602">
    <property type="protein sequence ID" value="PYI26349.1"/>
    <property type="molecule type" value="Genomic_DNA"/>
</dbReference>
<dbReference type="InterPro" id="IPR001951">
    <property type="entry name" value="Histone_H4"/>
</dbReference>
<dbReference type="GO" id="GO:0046982">
    <property type="term" value="F:protein heterodimerization activity"/>
    <property type="evidence" value="ECO:0007669"/>
    <property type="project" value="InterPro"/>
</dbReference>
<reference evidence="9 10" key="1">
    <citation type="submission" date="2018-02" db="EMBL/GenBank/DDBJ databases">
        <title>The genomes of Aspergillus section Nigri reveals drivers in fungal speciation.</title>
        <authorList>
            <consortium name="DOE Joint Genome Institute"/>
            <person name="Vesth T.C."/>
            <person name="Nybo J."/>
            <person name="Theobald S."/>
            <person name="Brandl J."/>
            <person name="Frisvad J.C."/>
            <person name="Nielsen K.F."/>
            <person name="Lyhne E.K."/>
            <person name="Kogle M.E."/>
            <person name="Kuo A."/>
            <person name="Riley R."/>
            <person name="Clum A."/>
            <person name="Nolan M."/>
            <person name="Lipzen A."/>
            <person name="Salamov A."/>
            <person name="Henrissat B."/>
            <person name="Wiebenga A."/>
            <person name="De vries R.P."/>
            <person name="Grigoriev I.V."/>
            <person name="Mortensen U.H."/>
            <person name="Andersen M.R."/>
            <person name="Baker S.E."/>
        </authorList>
    </citation>
    <scope>NUCLEOTIDE SEQUENCE [LARGE SCALE GENOMIC DNA]</scope>
    <source>
        <strain evidence="9 10">CBS 114.80</strain>
    </source>
</reference>
<gene>
    <name evidence="9" type="ORF">BP00DRAFT_66984</name>
</gene>
<comment type="subcellular location">
    <subcellularLocation>
        <location evidence="2">Chromosome</location>
    </subcellularLocation>
    <subcellularLocation>
        <location evidence="1">Nucleus</location>
    </subcellularLocation>
</comment>
<dbReference type="Proteomes" id="UP000248817">
    <property type="component" value="Unassembled WGS sequence"/>
</dbReference>